<gene>
    <name evidence="6" type="ORF">ONB1V03_LOCUS4304</name>
</gene>
<name>A0A7R9LML2_9ACAR</name>
<dbReference type="InterPro" id="IPR046338">
    <property type="entry name" value="GAIN_dom_sf"/>
</dbReference>
<dbReference type="Proteomes" id="UP000728032">
    <property type="component" value="Unassembled WGS sequence"/>
</dbReference>
<dbReference type="EMBL" id="CAJPVJ010001457">
    <property type="protein sequence ID" value="CAG2164755.1"/>
    <property type="molecule type" value="Genomic_DNA"/>
</dbReference>
<feature type="region of interest" description="Disordered" evidence="5">
    <location>
        <begin position="1"/>
        <end position="38"/>
    </location>
</feature>
<keyword evidence="4" id="KW-0472">Membrane</keyword>
<evidence type="ECO:0000256" key="1">
    <source>
        <dbReference type="ARBA" id="ARBA00004370"/>
    </source>
</evidence>
<dbReference type="AlphaFoldDB" id="A0A7R9LML2"/>
<dbReference type="InterPro" id="IPR000203">
    <property type="entry name" value="GPS"/>
</dbReference>
<feature type="compositionally biased region" description="Low complexity" evidence="5">
    <location>
        <begin position="18"/>
        <end position="32"/>
    </location>
</feature>
<keyword evidence="2" id="KW-0812">Transmembrane</keyword>
<dbReference type="EMBL" id="OC916282">
    <property type="protein sequence ID" value="CAD7643757.1"/>
    <property type="molecule type" value="Genomic_DNA"/>
</dbReference>
<organism evidence="6">
    <name type="scientific">Oppiella nova</name>
    <dbReference type="NCBI Taxonomy" id="334625"/>
    <lineage>
        <taxon>Eukaryota</taxon>
        <taxon>Metazoa</taxon>
        <taxon>Ecdysozoa</taxon>
        <taxon>Arthropoda</taxon>
        <taxon>Chelicerata</taxon>
        <taxon>Arachnida</taxon>
        <taxon>Acari</taxon>
        <taxon>Acariformes</taxon>
        <taxon>Sarcoptiformes</taxon>
        <taxon>Oribatida</taxon>
        <taxon>Brachypylina</taxon>
        <taxon>Oppioidea</taxon>
        <taxon>Oppiidae</taxon>
        <taxon>Oppiella</taxon>
    </lineage>
</organism>
<dbReference type="Pfam" id="PF01825">
    <property type="entry name" value="GPS"/>
    <property type="match status" value="1"/>
</dbReference>
<dbReference type="GO" id="GO:0016020">
    <property type="term" value="C:membrane"/>
    <property type="evidence" value="ECO:0007669"/>
    <property type="project" value="UniProtKB-SubCell"/>
</dbReference>
<keyword evidence="3" id="KW-1133">Transmembrane helix</keyword>
<evidence type="ECO:0000313" key="7">
    <source>
        <dbReference type="Proteomes" id="UP000728032"/>
    </source>
</evidence>
<reference evidence="6" key="1">
    <citation type="submission" date="2020-11" db="EMBL/GenBank/DDBJ databases">
        <authorList>
            <person name="Tran Van P."/>
        </authorList>
    </citation>
    <scope>NUCLEOTIDE SEQUENCE</scope>
</reference>
<feature type="region of interest" description="Disordered" evidence="5">
    <location>
        <begin position="184"/>
        <end position="214"/>
    </location>
</feature>
<evidence type="ECO:0000256" key="3">
    <source>
        <dbReference type="ARBA" id="ARBA00022989"/>
    </source>
</evidence>
<evidence type="ECO:0000313" key="6">
    <source>
        <dbReference type="EMBL" id="CAD7643757.1"/>
    </source>
</evidence>
<sequence>MSIWDYYIPPTPTPTPATTPTTTKTTTTTTSPTPTPDSGEIVIDSIEDIEKNVIQLTNKTNSFNELQTTEDLIDVIEMIDKMSEYLQTNGSTLNETMAMNISQHFITLISQTIEQNVWMKVNISEQIELASKLHHYEGNGGDMYSCVSLKHKNRLVLGDRVLCVFWDFDRKKWSSDGCRLIESESNRETTKERKRERGSIYSNISVEDTRGVDR</sequence>
<evidence type="ECO:0000256" key="2">
    <source>
        <dbReference type="ARBA" id="ARBA00022692"/>
    </source>
</evidence>
<comment type="subcellular location">
    <subcellularLocation>
        <location evidence="1">Membrane</location>
    </subcellularLocation>
</comment>
<evidence type="ECO:0000256" key="4">
    <source>
        <dbReference type="ARBA" id="ARBA00023136"/>
    </source>
</evidence>
<accession>A0A7R9LML2</accession>
<proteinExistence type="predicted"/>
<feature type="compositionally biased region" description="Basic and acidic residues" evidence="5">
    <location>
        <begin position="184"/>
        <end position="198"/>
    </location>
</feature>
<dbReference type="OrthoDB" id="6437696at2759"/>
<dbReference type="Gene3D" id="2.60.220.50">
    <property type="match status" value="1"/>
</dbReference>
<evidence type="ECO:0000256" key="5">
    <source>
        <dbReference type="SAM" id="MobiDB-lite"/>
    </source>
</evidence>
<keyword evidence="7" id="KW-1185">Reference proteome</keyword>
<protein>
    <submittedName>
        <fullName evidence="6">Uncharacterized protein</fullName>
    </submittedName>
</protein>